<gene>
    <name evidence="2" type="ORF">H6G97_34810</name>
</gene>
<protein>
    <submittedName>
        <fullName evidence="2">Transposase</fullName>
    </submittedName>
</protein>
<dbReference type="Proteomes" id="UP000623440">
    <property type="component" value="Unassembled WGS sequence"/>
</dbReference>
<accession>A0ABR8E1F3</accession>
<reference evidence="2 3" key="1">
    <citation type="journal article" date="2020" name="ISME J.">
        <title>Comparative genomics reveals insights into cyanobacterial evolution and habitat adaptation.</title>
        <authorList>
            <person name="Chen M.Y."/>
            <person name="Teng W.K."/>
            <person name="Zhao L."/>
            <person name="Hu C.X."/>
            <person name="Zhou Y.K."/>
            <person name="Han B.P."/>
            <person name="Song L.R."/>
            <person name="Shu W.S."/>
        </authorList>
    </citation>
    <scope>NUCLEOTIDE SEQUENCE [LARGE SCALE GENOMIC DNA]</scope>
    <source>
        <strain evidence="2 3">FACHB-838</strain>
    </source>
</reference>
<dbReference type="InterPro" id="IPR036397">
    <property type="entry name" value="RNaseH_sf"/>
</dbReference>
<dbReference type="PANTHER" id="PTHR46564">
    <property type="entry name" value="TRANSPOSASE"/>
    <property type="match status" value="1"/>
</dbReference>
<evidence type="ECO:0000313" key="2">
    <source>
        <dbReference type="EMBL" id="MBD2534404.1"/>
    </source>
</evidence>
<dbReference type="Gene3D" id="3.30.420.10">
    <property type="entry name" value="Ribonuclease H-like superfamily/Ribonuclease H"/>
    <property type="match status" value="1"/>
</dbReference>
<dbReference type="InterPro" id="IPR038717">
    <property type="entry name" value="Tc1-like_DDE_dom"/>
</dbReference>
<dbReference type="PANTHER" id="PTHR46564:SF1">
    <property type="entry name" value="TRANSPOSASE"/>
    <property type="match status" value="1"/>
</dbReference>
<evidence type="ECO:0000259" key="1">
    <source>
        <dbReference type="Pfam" id="PF13358"/>
    </source>
</evidence>
<feature type="domain" description="Tc1-like transposase DDE" evidence="1">
    <location>
        <begin position="1"/>
        <end position="53"/>
    </location>
</feature>
<keyword evidence="3" id="KW-1185">Reference proteome</keyword>
<proteinExistence type="predicted"/>
<dbReference type="Pfam" id="PF13358">
    <property type="entry name" value="DDE_3"/>
    <property type="match status" value="1"/>
</dbReference>
<organism evidence="2 3">
    <name type="scientific">Nostoc flagelliforme FACHB-838</name>
    <dbReference type="NCBI Taxonomy" id="2692904"/>
    <lineage>
        <taxon>Bacteria</taxon>
        <taxon>Bacillati</taxon>
        <taxon>Cyanobacteriota</taxon>
        <taxon>Cyanophyceae</taxon>
        <taxon>Nostocales</taxon>
        <taxon>Nostocaceae</taxon>
        <taxon>Nostoc</taxon>
    </lineage>
</organism>
<sequence>MVADNATFHRGGRIQEIIESAGCQLKYLPSYSPELNKIERCWSWLKSQIRQQLIQFDCIRDAMEYVLRLAS</sequence>
<dbReference type="EMBL" id="JACJSI010000159">
    <property type="protein sequence ID" value="MBD2534404.1"/>
    <property type="molecule type" value="Genomic_DNA"/>
</dbReference>
<name>A0ABR8E1F3_9NOSO</name>
<evidence type="ECO:0000313" key="3">
    <source>
        <dbReference type="Proteomes" id="UP000623440"/>
    </source>
</evidence>
<comment type="caution">
    <text evidence="2">The sequence shown here is derived from an EMBL/GenBank/DDBJ whole genome shotgun (WGS) entry which is preliminary data.</text>
</comment>